<evidence type="ECO:0000256" key="1">
    <source>
        <dbReference type="SAM" id="Phobius"/>
    </source>
</evidence>
<evidence type="ECO:0000313" key="3">
    <source>
        <dbReference type="Proteomes" id="UP001057998"/>
    </source>
</evidence>
<name>A0ABY5GEA2_9GAMM</name>
<keyword evidence="1" id="KW-1133">Transmembrane helix</keyword>
<reference evidence="2" key="1">
    <citation type="submission" date="2022-07" db="EMBL/GenBank/DDBJ databases">
        <title>Genome sequencing of Photobacterium atrarenae GJH2-4.</title>
        <authorList>
            <person name="Park S.-J."/>
        </authorList>
    </citation>
    <scope>NUCLEOTIDE SEQUENCE</scope>
    <source>
        <strain evidence="2">GJH2-4</strain>
    </source>
</reference>
<sequence>MEQPGFNRRFSAAKALALLVMISLIRYLDSFALIFSAKHVGIIPWIIALLVVLSGITAIFGLFRGNKWGFIPLYFFIPGATLFFGMSLIPYLPLLIEPAYRGMAVVAINCGILIYAVWLLLRMMERHDLHY</sequence>
<protein>
    <submittedName>
        <fullName evidence="2">Uncharacterized protein</fullName>
    </submittedName>
</protein>
<keyword evidence="1" id="KW-0812">Transmembrane</keyword>
<gene>
    <name evidence="2" type="ORF">NNL38_12390</name>
</gene>
<keyword evidence="1" id="KW-0472">Membrane</keyword>
<feature type="transmembrane region" description="Helical" evidence="1">
    <location>
        <begin position="12"/>
        <end position="36"/>
    </location>
</feature>
<accession>A0ABY5GEA2</accession>
<feature type="transmembrane region" description="Helical" evidence="1">
    <location>
        <begin position="70"/>
        <end position="93"/>
    </location>
</feature>
<feature type="transmembrane region" description="Helical" evidence="1">
    <location>
        <begin position="42"/>
        <end position="63"/>
    </location>
</feature>
<dbReference type="Proteomes" id="UP001057998">
    <property type="component" value="Chromosome 1"/>
</dbReference>
<keyword evidence="3" id="KW-1185">Reference proteome</keyword>
<dbReference type="RefSeq" id="WP_255388344.1">
    <property type="nucleotide sequence ID" value="NZ_CP101508.1"/>
</dbReference>
<evidence type="ECO:0000313" key="2">
    <source>
        <dbReference type="EMBL" id="UTV27130.1"/>
    </source>
</evidence>
<organism evidence="2 3">
    <name type="scientific">Photobacterium atrarenae</name>
    <dbReference type="NCBI Taxonomy" id="865757"/>
    <lineage>
        <taxon>Bacteria</taxon>
        <taxon>Pseudomonadati</taxon>
        <taxon>Pseudomonadota</taxon>
        <taxon>Gammaproteobacteria</taxon>
        <taxon>Vibrionales</taxon>
        <taxon>Vibrionaceae</taxon>
        <taxon>Photobacterium</taxon>
    </lineage>
</organism>
<feature type="transmembrane region" description="Helical" evidence="1">
    <location>
        <begin position="99"/>
        <end position="121"/>
    </location>
</feature>
<dbReference type="EMBL" id="CP101508">
    <property type="protein sequence ID" value="UTV27130.1"/>
    <property type="molecule type" value="Genomic_DNA"/>
</dbReference>
<proteinExistence type="predicted"/>